<evidence type="ECO:0000313" key="2">
    <source>
        <dbReference type="Proteomes" id="UP000004440"/>
    </source>
</evidence>
<gene>
    <name evidence="1" type="ORF">MY1_0734</name>
</gene>
<protein>
    <submittedName>
        <fullName evidence="1">Uncharacterized protein</fullName>
    </submittedName>
</protein>
<dbReference type="STRING" id="1001994.MY1_0734"/>
<organism evidence="1 2">
    <name type="scientific">Nitrosarchaeum koreense MY1</name>
    <dbReference type="NCBI Taxonomy" id="1001994"/>
    <lineage>
        <taxon>Archaea</taxon>
        <taxon>Nitrososphaerota</taxon>
        <taxon>Nitrososphaeria</taxon>
        <taxon>Nitrosopumilales</taxon>
        <taxon>Nitrosopumilaceae</taxon>
        <taxon>Nitrosarchaeum</taxon>
    </lineage>
</organism>
<dbReference type="AlphaFoldDB" id="F9CW44"/>
<dbReference type="InterPro" id="IPR036174">
    <property type="entry name" value="Znf_Sec23_Sec24_sf"/>
</dbReference>
<name>F9CW44_9ARCH</name>
<reference evidence="1 2" key="1">
    <citation type="journal article" date="2011" name="J. Bacteriol.">
        <title>Genome Sequence of an Ammonia-Oxidizing Soil Archaeon, "Candidatus Nitrosoarchaeum koreensis" MY1.</title>
        <authorList>
            <person name="Kim B.K."/>
            <person name="Jung M.Y."/>
            <person name="Yu D.S."/>
            <person name="Park S.J."/>
            <person name="Oh T.K."/>
            <person name="Rhee S.K."/>
            <person name="Kim J.F."/>
        </authorList>
    </citation>
    <scope>NUCLEOTIDE SEQUENCE [LARGE SCALE GENOMIC DNA]</scope>
    <source>
        <strain evidence="1 2">MY1</strain>
    </source>
</reference>
<dbReference type="GO" id="GO:0030127">
    <property type="term" value="C:COPII vesicle coat"/>
    <property type="evidence" value="ECO:0007669"/>
    <property type="project" value="InterPro"/>
</dbReference>
<dbReference type="Proteomes" id="UP000004440">
    <property type="component" value="Unassembled WGS sequence"/>
</dbReference>
<dbReference type="GO" id="GO:0006888">
    <property type="term" value="P:endoplasmic reticulum to Golgi vesicle-mediated transport"/>
    <property type="evidence" value="ECO:0007669"/>
    <property type="project" value="InterPro"/>
</dbReference>
<proteinExistence type="predicted"/>
<dbReference type="GO" id="GO:0006886">
    <property type="term" value="P:intracellular protein transport"/>
    <property type="evidence" value="ECO:0007669"/>
    <property type="project" value="InterPro"/>
</dbReference>
<sequence length="43" mass="4791">MSTRCKVCNASRITEVNQLMSDKRWECQICGNLLDADGNVNSS</sequence>
<evidence type="ECO:0000313" key="1">
    <source>
        <dbReference type="EMBL" id="EGP93496.1"/>
    </source>
</evidence>
<dbReference type="SUPFAM" id="SSF82919">
    <property type="entry name" value="Zn-finger domain of Sec23/24"/>
    <property type="match status" value="1"/>
</dbReference>
<dbReference type="GO" id="GO:0008270">
    <property type="term" value="F:zinc ion binding"/>
    <property type="evidence" value="ECO:0007669"/>
    <property type="project" value="InterPro"/>
</dbReference>
<dbReference type="EMBL" id="AFPU01000001">
    <property type="protein sequence ID" value="EGP93496.1"/>
    <property type="molecule type" value="Genomic_DNA"/>
</dbReference>
<dbReference type="PATRIC" id="fig|1001994.6.peg.717"/>
<accession>F9CW44</accession>
<comment type="caution">
    <text evidence="1">The sequence shown here is derived from an EMBL/GenBank/DDBJ whole genome shotgun (WGS) entry which is preliminary data.</text>
</comment>
<keyword evidence="2" id="KW-1185">Reference proteome</keyword>